<dbReference type="GO" id="GO:0015288">
    <property type="term" value="F:porin activity"/>
    <property type="evidence" value="ECO:0007669"/>
    <property type="project" value="TreeGrafter"/>
</dbReference>
<proteinExistence type="inferred from homology"/>
<evidence type="ECO:0000313" key="6">
    <source>
        <dbReference type="Proteomes" id="UP000595278"/>
    </source>
</evidence>
<dbReference type="AlphaFoldDB" id="A0A974NGI2"/>
<comment type="similarity">
    <text evidence="1">Belongs to the outer membrane porin (Opr) (TC 1.B.25) family.</text>
</comment>
<evidence type="ECO:0000256" key="2">
    <source>
        <dbReference type="ARBA" id="ARBA00022448"/>
    </source>
</evidence>
<dbReference type="Pfam" id="PF03573">
    <property type="entry name" value="OprD"/>
    <property type="match status" value="1"/>
</dbReference>
<dbReference type="RefSeq" id="WP_201093184.1">
    <property type="nucleotide sequence ID" value="NZ_CP067393.1"/>
</dbReference>
<protein>
    <submittedName>
        <fullName evidence="5">OprD family outer membrane porin</fullName>
    </submittedName>
</protein>
<dbReference type="InterPro" id="IPR023614">
    <property type="entry name" value="Porin_dom_sf"/>
</dbReference>
<name>A0A974NGI2_9GAMM</name>
<keyword evidence="6" id="KW-1185">Reference proteome</keyword>
<evidence type="ECO:0000256" key="4">
    <source>
        <dbReference type="SAM" id="SignalP"/>
    </source>
</evidence>
<sequence length="457" mass="51537">MIKALLPMATIGIGLGIGVISPAQAVQSQQDANGFLEDSQFKGLYKNFYFYRNFLNEPSSRQNYAKEWAHGIMLDYSSGFTQGTVGFGLDVQGFMSQRLDSGKGQAGGGIGLVPYKEGTDPKHGYGRVNAAVKMRISKTVLKYGDMYPENPIFGTANNRLWPQTSTGFQLISNELDKAVFEVGYFTAKNARTSSHHTGDIGFWNLLAVNPQTGKLVRARNVKYAGVTYRPFDGLSLIYYGSDFKDVYRQHYAEITYNQPFNPKLAWSTTGNVYRTLASGNDKAGRINNTTWGLKTSLTYDVHKFTLAYQQSNGNQAMPFEGAYPGEYSYKWLVNASMYNDFDAANEKSAQVRYDYNFTNWGIPGLSFTTRYVKGWDADYSHNNAKNTASYMGYKYKHWEYNAETKYVVQSGKAKGLSFHVRYGKHRTENNSPLRDFDEVRIITQYPFDILAMGKALF</sequence>
<keyword evidence="3 4" id="KW-0732">Signal</keyword>
<dbReference type="PANTHER" id="PTHR34596:SF2">
    <property type="entry name" value="CHITOPORIN"/>
    <property type="match status" value="1"/>
</dbReference>
<feature type="chain" id="PRO_5036849075" evidence="4">
    <location>
        <begin position="26"/>
        <end position="457"/>
    </location>
</feature>
<dbReference type="Gene3D" id="2.40.160.10">
    <property type="entry name" value="Porin"/>
    <property type="match status" value="1"/>
</dbReference>
<dbReference type="PANTHER" id="PTHR34596">
    <property type="entry name" value="CHITOPORIN"/>
    <property type="match status" value="1"/>
</dbReference>
<dbReference type="EMBL" id="CP067393">
    <property type="protein sequence ID" value="QQP85937.1"/>
    <property type="molecule type" value="Genomic_DNA"/>
</dbReference>
<dbReference type="Proteomes" id="UP000595278">
    <property type="component" value="Chromosome"/>
</dbReference>
<evidence type="ECO:0000256" key="1">
    <source>
        <dbReference type="ARBA" id="ARBA00009075"/>
    </source>
</evidence>
<dbReference type="InterPro" id="IPR005318">
    <property type="entry name" value="OM_porin_bac"/>
</dbReference>
<gene>
    <name evidence="5" type="ORF">JHT90_01375</name>
</gene>
<dbReference type="KEGG" id="eaz:JHT90_01375"/>
<reference evidence="5 6" key="1">
    <citation type="submission" date="2021-01" db="EMBL/GenBank/DDBJ databases">
        <title>Entomomonas sp. F2A isolated from a house cricket (Acheta domesticus).</title>
        <authorList>
            <person name="Spergser J."/>
            <person name="Busse H.-J."/>
        </authorList>
    </citation>
    <scope>NUCLEOTIDE SEQUENCE [LARGE SCALE GENOMIC DNA]</scope>
    <source>
        <strain evidence="5 6">F2A</strain>
    </source>
</reference>
<evidence type="ECO:0000256" key="3">
    <source>
        <dbReference type="ARBA" id="ARBA00022729"/>
    </source>
</evidence>
<feature type="signal peptide" evidence="4">
    <location>
        <begin position="1"/>
        <end position="25"/>
    </location>
</feature>
<keyword evidence="2" id="KW-0813">Transport</keyword>
<evidence type="ECO:0000313" key="5">
    <source>
        <dbReference type="EMBL" id="QQP85937.1"/>
    </source>
</evidence>
<dbReference type="GO" id="GO:0016020">
    <property type="term" value="C:membrane"/>
    <property type="evidence" value="ECO:0007669"/>
    <property type="project" value="InterPro"/>
</dbReference>
<organism evidence="5 6">
    <name type="scientific">Entomomonas asaccharolytica</name>
    <dbReference type="NCBI Taxonomy" id="2785331"/>
    <lineage>
        <taxon>Bacteria</taxon>
        <taxon>Pseudomonadati</taxon>
        <taxon>Pseudomonadota</taxon>
        <taxon>Gammaproteobacteria</taxon>
        <taxon>Pseudomonadales</taxon>
        <taxon>Pseudomonadaceae</taxon>
        <taxon>Entomomonas</taxon>
    </lineage>
</organism>
<accession>A0A974NGI2</accession>